<dbReference type="HOGENOM" id="CLU_2201675_0_0_1"/>
<protein>
    <submittedName>
        <fullName evidence="1">1-phosphatidylinositol-4-phosphate 5-kinase</fullName>
    </submittedName>
</protein>
<evidence type="ECO:0000313" key="2">
    <source>
        <dbReference type="Proteomes" id="UP000011115"/>
    </source>
</evidence>
<sequence>MTMKLLAYMFYLYFLPLTWFLLFNIGMEIIMLGNILLIRCMVSEYMFLQMGIGMKEPGMREGDKGLGCILLETGKPSLVIGKMGSLTFQVHRTTPILYLLLLFTIPKC</sequence>
<accession>M1B076</accession>
<dbReference type="AlphaFoldDB" id="M1B076"/>
<gene>
    <name evidence="1" type="primary">LOC102580713</name>
</gene>
<reference evidence="1" key="2">
    <citation type="submission" date="2015-06" db="UniProtKB">
        <authorList>
            <consortium name="EnsemblPlants"/>
        </authorList>
    </citation>
    <scope>IDENTIFICATION</scope>
    <source>
        <strain evidence="1">DM1-3 516 R44</strain>
    </source>
</reference>
<reference evidence="2" key="1">
    <citation type="journal article" date="2011" name="Nature">
        <title>Genome sequence and analysis of the tuber crop potato.</title>
        <authorList>
            <consortium name="The Potato Genome Sequencing Consortium"/>
        </authorList>
    </citation>
    <scope>NUCLEOTIDE SEQUENCE [LARGE SCALE GENOMIC DNA]</scope>
    <source>
        <strain evidence="2">cv. DM1-3 516 R44</strain>
    </source>
</reference>
<organism evidence="1 2">
    <name type="scientific">Solanum tuberosum</name>
    <name type="common">Potato</name>
    <dbReference type="NCBI Taxonomy" id="4113"/>
    <lineage>
        <taxon>Eukaryota</taxon>
        <taxon>Viridiplantae</taxon>
        <taxon>Streptophyta</taxon>
        <taxon>Embryophyta</taxon>
        <taxon>Tracheophyta</taxon>
        <taxon>Spermatophyta</taxon>
        <taxon>Magnoliopsida</taxon>
        <taxon>eudicotyledons</taxon>
        <taxon>Gunneridae</taxon>
        <taxon>Pentapetalae</taxon>
        <taxon>asterids</taxon>
        <taxon>lamiids</taxon>
        <taxon>Solanales</taxon>
        <taxon>Solanaceae</taxon>
        <taxon>Solanoideae</taxon>
        <taxon>Solaneae</taxon>
        <taxon>Solanum</taxon>
    </lineage>
</organism>
<dbReference type="Proteomes" id="UP000011115">
    <property type="component" value="Unassembled WGS sequence"/>
</dbReference>
<dbReference type="ExpressionAtlas" id="M1B076">
    <property type="expression patterns" value="baseline"/>
</dbReference>
<dbReference type="EnsemblPlants" id="PGSC0003DMT400034162">
    <property type="protein sequence ID" value="PGSC0003DMT400034162"/>
    <property type="gene ID" value="PGSC0003DMG400013126"/>
</dbReference>
<keyword evidence="2" id="KW-1185">Reference proteome</keyword>
<proteinExistence type="predicted"/>
<dbReference type="OrthoDB" id="437960at2759"/>
<evidence type="ECO:0000313" key="1">
    <source>
        <dbReference type="EnsemblPlants" id="PGSC0003DMT400034162"/>
    </source>
</evidence>
<dbReference type="Gramene" id="PGSC0003DMT400034162">
    <property type="protein sequence ID" value="PGSC0003DMT400034162"/>
    <property type="gene ID" value="PGSC0003DMG400013126"/>
</dbReference>
<name>M1B076_SOLTU</name>